<proteinExistence type="predicted"/>
<dbReference type="Proteomes" id="UP000199614">
    <property type="component" value="Unassembled WGS sequence"/>
</dbReference>
<name>A0A1I4VW29_PSUAM</name>
<organism evidence="2 3">
    <name type="scientific">Pseudonocardia ammonioxydans</name>
    <dbReference type="NCBI Taxonomy" id="260086"/>
    <lineage>
        <taxon>Bacteria</taxon>
        <taxon>Bacillati</taxon>
        <taxon>Actinomycetota</taxon>
        <taxon>Actinomycetes</taxon>
        <taxon>Pseudonocardiales</taxon>
        <taxon>Pseudonocardiaceae</taxon>
        <taxon>Pseudonocardia</taxon>
    </lineage>
</organism>
<feature type="region of interest" description="Disordered" evidence="1">
    <location>
        <begin position="60"/>
        <end position="81"/>
    </location>
</feature>
<accession>A0A1I4VW29</accession>
<keyword evidence="3" id="KW-1185">Reference proteome</keyword>
<evidence type="ECO:0000313" key="2">
    <source>
        <dbReference type="EMBL" id="SFN05423.1"/>
    </source>
</evidence>
<dbReference type="AlphaFoldDB" id="A0A1I4VW29"/>
<evidence type="ECO:0000313" key="3">
    <source>
        <dbReference type="Proteomes" id="UP000199614"/>
    </source>
</evidence>
<sequence length="187" mass="18996">MLRGGAVRALPAAGGRRLRSNGERPTVGVVRSRTRTGVLARTVAVVALFVLAGCSSGPATIEQDPDTGRSGTSASAPAGSDGAQALRTKFRFFTQDACYSADPAEAFGRCARFTTEIRNVLGQVRQDVPAATAQADATEQALDGFASAGCEAEPGTVGGGDPATCAPAYRQVQEAVQGLATAVGAPR</sequence>
<dbReference type="STRING" id="260086.SAMN05216207_100730"/>
<gene>
    <name evidence="2" type="ORF">SAMN05216207_100730</name>
</gene>
<reference evidence="2 3" key="1">
    <citation type="submission" date="2016-10" db="EMBL/GenBank/DDBJ databases">
        <authorList>
            <person name="de Groot N.N."/>
        </authorList>
    </citation>
    <scope>NUCLEOTIDE SEQUENCE [LARGE SCALE GENOMIC DNA]</scope>
    <source>
        <strain evidence="2 3">CGMCC 4.1877</strain>
    </source>
</reference>
<dbReference type="EMBL" id="FOUY01000007">
    <property type="protein sequence ID" value="SFN05423.1"/>
    <property type="molecule type" value="Genomic_DNA"/>
</dbReference>
<protein>
    <submittedName>
        <fullName evidence="2">Uncharacterized protein</fullName>
    </submittedName>
</protein>
<evidence type="ECO:0000256" key="1">
    <source>
        <dbReference type="SAM" id="MobiDB-lite"/>
    </source>
</evidence>